<dbReference type="NCBIfam" id="TIGR00026">
    <property type="entry name" value="hi_GC_TIGR00026"/>
    <property type="match status" value="1"/>
</dbReference>
<dbReference type="GO" id="GO:0070967">
    <property type="term" value="F:coenzyme F420 binding"/>
    <property type="evidence" value="ECO:0007669"/>
    <property type="project" value="TreeGrafter"/>
</dbReference>
<evidence type="ECO:0000313" key="3">
    <source>
        <dbReference type="EMBL" id="SEL97676.1"/>
    </source>
</evidence>
<dbReference type="Pfam" id="PF04075">
    <property type="entry name" value="F420H2_quin_red"/>
    <property type="match status" value="1"/>
</dbReference>
<accession>A0A1H7ULL4</accession>
<dbReference type="PANTHER" id="PTHR39428:SF3">
    <property type="entry name" value="DEAZAFLAVIN-DEPENDENT NITROREDUCTASE"/>
    <property type="match status" value="1"/>
</dbReference>
<keyword evidence="4" id="KW-1185">Reference proteome</keyword>
<dbReference type="GO" id="GO:0016491">
    <property type="term" value="F:oxidoreductase activity"/>
    <property type="evidence" value="ECO:0007669"/>
    <property type="project" value="InterPro"/>
</dbReference>
<dbReference type="EMBL" id="FOAW01000018">
    <property type="protein sequence ID" value="SEL97676.1"/>
    <property type="molecule type" value="Genomic_DNA"/>
</dbReference>
<comment type="similarity">
    <text evidence="1">Belongs to the F420H(2)-dependent quinone reductase family.</text>
</comment>
<dbReference type="GO" id="GO:0005886">
    <property type="term" value="C:plasma membrane"/>
    <property type="evidence" value="ECO:0007669"/>
    <property type="project" value="TreeGrafter"/>
</dbReference>
<dbReference type="InterPro" id="IPR004378">
    <property type="entry name" value="F420H2_quin_Rdtase"/>
</dbReference>
<dbReference type="AlphaFoldDB" id="A0A1H7ULL4"/>
<evidence type="ECO:0000256" key="2">
    <source>
        <dbReference type="ARBA" id="ARBA00049106"/>
    </source>
</evidence>
<proteinExistence type="inferred from homology"/>
<gene>
    <name evidence="3" type="ORF">SAMN05444583_118104</name>
</gene>
<protein>
    <submittedName>
        <fullName evidence="3">Deazaflavin-dependent oxidoreductase, nitroreductase family</fullName>
    </submittedName>
</protein>
<reference evidence="4" key="1">
    <citation type="submission" date="2016-10" db="EMBL/GenBank/DDBJ databases">
        <authorList>
            <person name="Varghese N."/>
            <person name="Submissions S."/>
        </authorList>
    </citation>
    <scope>NUCLEOTIDE SEQUENCE [LARGE SCALE GENOMIC DNA]</scope>
    <source>
        <strain evidence="4">DSM 44675</strain>
    </source>
</reference>
<dbReference type="PANTHER" id="PTHR39428">
    <property type="entry name" value="F420H(2)-DEPENDENT QUINONE REDUCTASE RV1261C"/>
    <property type="match status" value="1"/>
</dbReference>
<dbReference type="Gene3D" id="2.30.110.10">
    <property type="entry name" value="Electron Transport, Fmn-binding Protein, Chain A"/>
    <property type="match status" value="1"/>
</dbReference>
<dbReference type="RefSeq" id="WP_425528716.1">
    <property type="nucleotide sequence ID" value="NZ_FOAW01000018.1"/>
</dbReference>
<evidence type="ECO:0000256" key="1">
    <source>
        <dbReference type="ARBA" id="ARBA00008710"/>
    </source>
</evidence>
<comment type="catalytic activity">
    <reaction evidence="2">
        <text>oxidized coenzyme F420-(gamma-L-Glu)(n) + a quinol + H(+) = reduced coenzyme F420-(gamma-L-Glu)(n) + a quinone</text>
        <dbReference type="Rhea" id="RHEA:39663"/>
        <dbReference type="Rhea" id="RHEA-COMP:12939"/>
        <dbReference type="Rhea" id="RHEA-COMP:14378"/>
        <dbReference type="ChEBI" id="CHEBI:15378"/>
        <dbReference type="ChEBI" id="CHEBI:24646"/>
        <dbReference type="ChEBI" id="CHEBI:132124"/>
        <dbReference type="ChEBI" id="CHEBI:133980"/>
        <dbReference type="ChEBI" id="CHEBI:139511"/>
    </reaction>
</comment>
<organism evidence="3 4">
    <name type="scientific">Rhodococcus maanshanensis</name>
    <dbReference type="NCBI Taxonomy" id="183556"/>
    <lineage>
        <taxon>Bacteria</taxon>
        <taxon>Bacillati</taxon>
        <taxon>Actinomycetota</taxon>
        <taxon>Actinomycetes</taxon>
        <taxon>Mycobacteriales</taxon>
        <taxon>Nocardiaceae</taxon>
        <taxon>Rhodococcus</taxon>
    </lineage>
</organism>
<dbReference type="InterPro" id="IPR012349">
    <property type="entry name" value="Split_barrel_FMN-bd"/>
</dbReference>
<sequence length="172" mass="19572">MTERTTRAIPPRPRQLDSPLLPRIFKFVGRCQVWLYRRTGGRIGGKWRIGAGFRKPVPTLLLEHRGRKSGTVYTTPLLYIEDGSDVVVVASQGGLPKHPQWYRNLCANPHTRIQVGRQCRDVTAATADSRQRDRLWPLLVDAYADFDTYQSWAEREIPVVLLRPRSPIGSPG</sequence>
<name>A0A1H7ULL4_9NOCA</name>
<dbReference type="Proteomes" id="UP000198677">
    <property type="component" value="Unassembled WGS sequence"/>
</dbReference>
<evidence type="ECO:0000313" key="4">
    <source>
        <dbReference type="Proteomes" id="UP000198677"/>
    </source>
</evidence>